<dbReference type="PANTHER" id="PTHR37222">
    <property type="entry name" value="OS02G0718000 PROTEIN"/>
    <property type="match status" value="1"/>
</dbReference>
<protein>
    <recommendedName>
        <fullName evidence="4">Bifunctional inhibitor/plant lipid transfer protein/seed storage helical domain-containing protein</fullName>
    </recommendedName>
</protein>
<feature type="domain" description="Bifunctional inhibitor/plant lipid transfer protein/seed storage helical" evidence="4">
    <location>
        <begin position="19"/>
        <end position="92"/>
    </location>
</feature>
<evidence type="ECO:0000256" key="1">
    <source>
        <dbReference type="SAM" id="MobiDB-lite"/>
    </source>
</evidence>
<evidence type="ECO:0000256" key="3">
    <source>
        <dbReference type="SAM" id="SignalP"/>
    </source>
</evidence>
<evidence type="ECO:0000256" key="2">
    <source>
        <dbReference type="SAM" id="Phobius"/>
    </source>
</evidence>
<dbReference type="Proteomes" id="UP001408789">
    <property type="component" value="Unassembled WGS sequence"/>
</dbReference>
<feature type="transmembrane region" description="Helical" evidence="2">
    <location>
        <begin position="306"/>
        <end position="324"/>
    </location>
</feature>
<keyword evidence="2" id="KW-0812">Transmembrane</keyword>
<dbReference type="Pfam" id="PF00234">
    <property type="entry name" value="Tryp_alpha_amyl"/>
    <property type="match status" value="1"/>
</dbReference>
<comment type="caution">
    <text evidence="5">The sequence shown here is derived from an EMBL/GenBank/DDBJ whole genome shotgun (WGS) entry which is preliminary data.</text>
</comment>
<feature type="region of interest" description="Disordered" evidence="1">
    <location>
        <begin position="213"/>
        <end position="236"/>
    </location>
</feature>
<proteinExistence type="predicted"/>
<evidence type="ECO:0000313" key="5">
    <source>
        <dbReference type="EMBL" id="KAK9068899.1"/>
    </source>
</evidence>
<feature type="transmembrane region" description="Helical" evidence="2">
    <location>
        <begin position="273"/>
        <end position="294"/>
    </location>
</feature>
<dbReference type="InterPro" id="IPR016140">
    <property type="entry name" value="Bifunc_inhib/LTP/seed_store"/>
</dbReference>
<evidence type="ECO:0000259" key="4">
    <source>
        <dbReference type="SMART" id="SM00499"/>
    </source>
</evidence>
<sequence length="384" mass="41824">MVLMLVLGLMVQGSTGFPCGTTFFSALVQLIPCRASVAPFSPIPPNDACCTALRILGQPCLCVLVNGPPISGVDRSLAMQLPDKCNVNFGPCTFSSFTSPSLSPIARTKGRKISGLPVHHFVSANPSSSFPTRTTTMASSISRRLASKILTPSSYSALFSFHTTSSHLNPNHPHRPFNLTSSNHTSIRSNPGFNFIPSFTIQSLNPNLYQTPKFFSTSAPQSDPEQTQKPNENPNQTLEDFKHQEITGPTVERDVSALANETRQVLDEMSKTVYIVSKSLALLGLFQLGLGAWISYVTRSTPIPEVSVQSCLAFGLPFSVAFMLRRSLKPIGFFRKMEEQGRLQILTLTLQVAKNLNVFFARLNVVSYMCIGGASLGLLVIALY</sequence>
<keyword evidence="6" id="KW-1185">Reference proteome</keyword>
<feature type="transmembrane region" description="Helical" evidence="2">
    <location>
        <begin position="365"/>
        <end position="383"/>
    </location>
</feature>
<dbReference type="SUPFAM" id="SSF47699">
    <property type="entry name" value="Bifunctional inhibitor/lipid-transfer protein/seed storage 2S albumin"/>
    <property type="match status" value="1"/>
</dbReference>
<dbReference type="SMART" id="SM00499">
    <property type="entry name" value="AAI"/>
    <property type="match status" value="1"/>
</dbReference>
<keyword evidence="2" id="KW-0472">Membrane</keyword>
<feature type="chain" id="PRO_5043000753" description="Bifunctional inhibitor/plant lipid transfer protein/seed storage helical domain-containing protein" evidence="3">
    <location>
        <begin position="17"/>
        <end position="384"/>
    </location>
</feature>
<dbReference type="PANTHER" id="PTHR37222:SF1">
    <property type="entry name" value="OS02G0718000 PROTEIN"/>
    <property type="match status" value="1"/>
</dbReference>
<dbReference type="AlphaFoldDB" id="A0AAP0D5P3"/>
<keyword evidence="2" id="KW-1133">Transmembrane helix</keyword>
<keyword evidence="3" id="KW-0732">Signal</keyword>
<evidence type="ECO:0000313" key="6">
    <source>
        <dbReference type="Proteomes" id="UP001408789"/>
    </source>
</evidence>
<accession>A0AAP0D5P3</accession>
<reference evidence="5 6" key="1">
    <citation type="submission" date="2024-04" db="EMBL/GenBank/DDBJ databases">
        <title>The reference genome of an endangered Asteraceae, Deinandra increscens subsp. villosa, native to the Central Coast of California.</title>
        <authorList>
            <person name="Guilliams M."/>
            <person name="Hasenstab-Lehman K."/>
            <person name="Meyer R."/>
            <person name="Mcevoy S."/>
        </authorList>
    </citation>
    <scope>NUCLEOTIDE SEQUENCE [LARGE SCALE GENOMIC DNA]</scope>
    <source>
        <tissue evidence="5">Leaf</tissue>
    </source>
</reference>
<dbReference type="InterPro" id="IPR036312">
    <property type="entry name" value="Bifun_inhib/LTP/seed_sf"/>
</dbReference>
<dbReference type="InterPro" id="IPR044741">
    <property type="entry name" value="NsLTP-like"/>
</dbReference>
<name>A0AAP0D5P3_9ASTR</name>
<dbReference type="EMBL" id="JBCNJP010000014">
    <property type="protein sequence ID" value="KAK9068899.1"/>
    <property type="molecule type" value="Genomic_DNA"/>
</dbReference>
<dbReference type="Gene3D" id="1.10.110.10">
    <property type="entry name" value="Plant lipid-transfer and hydrophobic proteins"/>
    <property type="match status" value="1"/>
</dbReference>
<feature type="signal peptide" evidence="3">
    <location>
        <begin position="1"/>
        <end position="16"/>
    </location>
</feature>
<dbReference type="CDD" id="cd04660">
    <property type="entry name" value="nsLTP_like"/>
    <property type="match status" value="1"/>
</dbReference>
<organism evidence="5 6">
    <name type="scientific">Deinandra increscens subsp. villosa</name>
    <dbReference type="NCBI Taxonomy" id="3103831"/>
    <lineage>
        <taxon>Eukaryota</taxon>
        <taxon>Viridiplantae</taxon>
        <taxon>Streptophyta</taxon>
        <taxon>Embryophyta</taxon>
        <taxon>Tracheophyta</taxon>
        <taxon>Spermatophyta</taxon>
        <taxon>Magnoliopsida</taxon>
        <taxon>eudicotyledons</taxon>
        <taxon>Gunneridae</taxon>
        <taxon>Pentapetalae</taxon>
        <taxon>asterids</taxon>
        <taxon>campanulids</taxon>
        <taxon>Asterales</taxon>
        <taxon>Asteraceae</taxon>
        <taxon>Asteroideae</taxon>
        <taxon>Heliantheae alliance</taxon>
        <taxon>Madieae</taxon>
        <taxon>Madiinae</taxon>
        <taxon>Deinandra</taxon>
    </lineage>
</organism>
<gene>
    <name evidence="5" type="ORF">SSX86_013015</name>
</gene>